<keyword evidence="5 7" id="KW-0560">Oxidoreductase</keyword>
<sequence>MLIRLPEVLRPDQVRQAQALLAQGPWEDGQQTAGRQAAQVKQNEQLRFASPEAQALRELVLGALERHPLFLSAALPKKIVPPQFNRYAGASNHYGDHVDNAIRSLGGQRVRGDLSCTVFLADPEDYEGGELVVRHAFGEERVKLAAGEALLYPASSVHRVEPVTRGARLAGFFWVESLVQGEEQRRILFDLDMALMRLREQHGESPETVALMGTYHNLLRLWAQT</sequence>
<keyword evidence="3 7" id="KW-0847">Vitamin C</keyword>
<dbReference type="AlphaFoldDB" id="A0A840S0V0"/>
<dbReference type="InterPro" id="IPR005123">
    <property type="entry name" value="Oxoglu/Fe-dep_dioxygenase_dom"/>
</dbReference>
<gene>
    <name evidence="9" type="ORF">HNQ51_000435</name>
</gene>
<feature type="domain" description="Fe2OG dioxygenase" evidence="8">
    <location>
        <begin position="78"/>
        <end position="177"/>
    </location>
</feature>
<dbReference type="GO" id="GO:0016706">
    <property type="term" value="F:2-oxoglutarate-dependent dioxygenase activity"/>
    <property type="evidence" value="ECO:0007669"/>
    <property type="project" value="UniProtKB-UniRule"/>
</dbReference>
<reference evidence="9 10" key="1">
    <citation type="submission" date="2020-08" db="EMBL/GenBank/DDBJ databases">
        <title>Genomic Encyclopedia of Type Strains, Phase IV (KMG-IV): sequencing the most valuable type-strain genomes for metagenomic binning, comparative biology and taxonomic classification.</title>
        <authorList>
            <person name="Goeker M."/>
        </authorList>
    </citation>
    <scope>NUCLEOTIDE SEQUENCE [LARGE SCALE GENOMIC DNA]</scope>
    <source>
        <strain evidence="9 10">DSM 23958</strain>
    </source>
</reference>
<accession>A0A840S0V0</accession>
<dbReference type="NCBIfam" id="NF003974">
    <property type="entry name" value="PRK05467.1-3"/>
    <property type="match status" value="1"/>
</dbReference>
<dbReference type="PANTHER" id="PTHR41536">
    <property type="entry name" value="PKHD-TYPE HYDROXYLASE YBIX"/>
    <property type="match status" value="1"/>
</dbReference>
<dbReference type="RefSeq" id="WP_138857783.1">
    <property type="nucleotide sequence ID" value="NZ_CP040709.1"/>
</dbReference>
<evidence type="ECO:0000313" key="9">
    <source>
        <dbReference type="EMBL" id="MBB5203142.1"/>
    </source>
</evidence>
<dbReference type="GO" id="GO:0006974">
    <property type="term" value="P:DNA damage response"/>
    <property type="evidence" value="ECO:0007669"/>
    <property type="project" value="TreeGrafter"/>
</dbReference>
<dbReference type="InterPro" id="IPR041097">
    <property type="entry name" value="PKHD_C"/>
</dbReference>
<dbReference type="Gene3D" id="2.60.120.620">
    <property type="entry name" value="q2cbj1_9rhob like domain"/>
    <property type="match status" value="1"/>
</dbReference>
<name>A0A840S0V0_9BURK</name>
<dbReference type="EMBL" id="JACHHO010000001">
    <property type="protein sequence ID" value="MBB5203142.1"/>
    <property type="molecule type" value="Genomic_DNA"/>
</dbReference>
<feature type="binding site" evidence="7">
    <location>
        <position position="99"/>
    </location>
    <ligand>
        <name>Fe cation</name>
        <dbReference type="ChEBI" id="CHEBI:24875"/>
    </ligand>
</feature>
<evidence type="ECO:0000256" key="4">
    <source>
        <dbReference type="ARBA" id="ARBA00022964"/>
    </source>
</evidence>
<keyword evidence="6 7" id="KW-0408">Iron</keyword>
<evidence type="ECO:0000256" key="7">
    <source>
        <dbReference type="HAMAP-Rule" id="MF_00657"/>
    </source>
</evidence>
<dbReference type="GO" id="GO:0006879">
    <property type="term" value="P:intracellular iron ion homeostasis"/>
    <property type="evidence" value="ECO:0007669"/>
    <property type="project" value="TreeGrafter"/>
</dbReference>
<evidence type="ECO:0000256" key="2">
    <source>
        <dbReference type="ARBA" id="ARBA00022723"/>
    </source>
</evidence>
<dbReference type="OrthoDB" id="9812472at2"/>
<feature type="binding site" evidence="7">
    <location>
        <position position="168"/>
    </location>
    <ligand>
        <name>2-oxoglutarate</name>
        <dbReference type="ChEBI" id="CHEBI:16810"/>
    </ligand>
</feature>
<evidence type="ECO:0000256" key="1">
    <source>
        <dbReference type="ARBA" id="ARBA00001961"/>
    </source>
</evidence>
<dbReference type="SMART" id="SM00702">
    <property type="entry name" value="P4Hc"/>
    <property type="match status" value="1"/>
</dbReference>
<dbReference type="GO" id="GO:0005506">
    <property type="term" value="F:iron ion binding"/>
    <property type="evidence" value="ECO:0007669"/>
    <property type="project" value="UniProtKB-UniRule"/>
</dbReference>
<organism evidence="9 10">
    <name type="scientific">Inhella inkyongensis</name>
    <dbReference type="NCBI Taxonomy" id="392593"/>
    <lineage>
        <taxon>Bacteria</taxon>
        <taxon>Pseudomonadati</taxon>
        <taxon>Pseudomonadota</taxon>
        <taxon>Betaproteobacteria</taxon>
        <taxon>Burkholderiales</taxon>
        <taxon>Sphaerotilaceae</taxon>
        <taxon>Inhella</taxon>
    </lineage>
</organism>
<dbReference type="EC" id="1.14.11.-" evidence="9"/>
<protein>
    <submittedName>
        <fullName evidence="9">PKHD-type hydroxylase</fullName>
        <ecNumber evidence="9">1.14.11.-</ecNumber>
    </submittedName>
</protein>
<dbReference type="PANTHER" id="PTHR41536:SF1">
    <property type="entry name" value="PKHD-TYPE HYDROXYLASE YBIX"/>
    <property type="match status" value="1"/>
</dbReference>
<dbReference type="PROSITE" id="PS51471">
    <property type="entry name" value="FE2OG_OXY"/>
    <property type="match status" value="1"/>
</dbReference>
<comment type="caution">
    <text evidence="9">The sequence shown here is derived from an EMBL/GenBank/DDBJ whole genome shotgun (WGS) entry which is preliminary data.</text>
</comment>
<evidence type="ECO:0000259" key="8">
    <source>
        <dbReference type="PROSITE" id="PS51471"/>
    </source>
</evidence>
<proteinExistence type="inferred from homology"/>
<evidence type="ECO:0000256" key="3">
    <source>
        <dbReference type="ARBA" id="ARBA00022896"/>
    </source>
</evidence>
<dbReference type="HAMAP" id="MF_00657">
    <property type="entry name" value="Hydroxyl_YbiX"/>
    <property type="match status" value="1"/>
</dbReference>
<evidence type="ECO:0000313" key="10">
    <source>
        <dbReference type="Proteomes" id="UP000554837"/>
    </source>
</evidence>
<keyword evidence="4 7" id="KW-0223">Dioxygenase</keyword>
<dbReference type="InterPro" id="IPR023550">
    <property type="entry name" value="PKHD_hydroxylase"/>
</dbReference>
<dbReference type="InterPro" id="IPR006620">
    <property type="entry name" value="Pro_4_hyd_alph"/>
</dbReference>
<feature type="binding site" evidence="7">
    <location>
        <position position="97"/>
    </location>
    <ligand>
        <name>Fe cation</name>
        <dbReference type="ChEBI" id="CHEBI:24875"/>
    </ligand>
</feature>
<keyword evidence="2 7" id="KW-0479">Metal-binding</keyword>
<dbReference type="InterPro" id="IPR044862">
    <property type="entry name" value="Pro_4_hyd_alph_FE2OG_OXY"/>
</dbReference>
<dbReference type="Pfam" id="PF18331">
    <property type="entry name" value="PKHD_C"/>
    <property type="match status" value="1"/>
</dbReference>
<feature type="binding site" evidence="7">
    <location>
        <position position="158"/>
    </location>
    <ligand>
        <name>Fe cation</name>
        <dbReference type="ChEBI" id="CHEBI:24875"/>
    </ligand>
</feature>
<dbReference type="Gene3D" id="4.10.860.20">
    <property type="entry name" value="Rabenosyn, Rab binding domain"/>
    <property type="match status" value="1"/>
</dbReference>
<evidence type="ECO:0000256" key="6">
    <source>
        <dbReference type="ARBA" id="ARBA00023004"/>
    </source>
</evidence>
<dbReference type="GO" id="GO:0031418">
    <property type="term" value="F:L-ascorbic acid binding"/>
    <property type="evidence" value="ECO:0007669"/>
    <property type="project" value="UniProtKB-KW"/>
</dbReference>
<comment type="cofactor">
    <cofactor evidence="7">
        <name>Fe(2+)</name>
        <dbReference type="ChEBI" id="CHEBI:29033"/>
    </cofactor>
    <text evidence="7">Binds 1 Fe(2+) ion per subunit.</text>
</comment>
<keyword evidence="10" id="KW-1185">Reference proteome</keyword>
<comment type="cofactor">
    <cofactor evidence="1 7">
        <name>L-ascorbate</name>
        <dbReference type="ChEBI" id="CHEBI:38290"/>
    </cofactor>
</comment>
<evidence type="ECO:0000256" key="5">
    <source>
        <dbReference type="ARBA" id="ARBA00023002"/>
    </source>
</evidence>
<dbReference type="Proteomes" id="UP000554837">
    <property type="component" value="Unassembled WGS sequence"/>
</dbReference>
<dbReference type="Pfam" id="PF13640">
    <property type="entry name" value="2OG-FeII_Oxy_3"/>
    <property type="match status" value="1"/>
</dbReference>
<dbReference type="NCBIfam" id="NF003975">
    <property type="entry name" value="PRK05467.1-4"/>
    <property type="match status" value="1"/>
</dbReference>